<dbReference type="PANTHER" id="PTHR12127">
    <property type="entry name" value="MUCOLIPIN"/>
    <property type="match status" value="1"/>
</dbReference>
<dbReference type="InterPro" id="IPR013122">
    <property type="entry name" value="PKD1_2_channel"/>
</dbReference>
<dbReference type="GO" id="GO:0016020">
    <property type="term" value="C:membrane"/>
    <property type="evidence" value="ECO:0007669"/>
    <property type="project" value="UniProtKB-SubCell"/>
</dbReference>
<evidence type="ECO:0000256" key="5">
    <source>
        <dbReference type="SAM" id="Phobius"/>
    </source>
</evidence>
<dbReference type="Pfam" id="PF08016">
    <property type="entry name" value="PKD_channel"/>
    <property type="match status" value="1"/>
</dbReference>
<gene>
    <name evidence="8" type="ORF">H257_00330</name>
</gene>
<name>W4HBA9_APHAT</name>
<feature type="transmembrane region" description="Helical" evidence="5">
    <location>
        <begin position="330"/>
        <end position="352"/>
    </location>
</feature>
<feature type="transmembrane region" description="Helical" evidence="5">
    <location>
        <begin position="219"/>
        <end position="241"/>
    </location>
</feature>
<evidence type="ECO:0000313" key="8">
    <source>
        <dbReference type="EMBL" id="ETV88851.1"/>
    </source>
</evidence>
<evidence type="ECO:0000256" key="2">
    <source>
        <dbReference type="ARBA" id="ARBA00022692"/>
    </source>
</evidence>
<dbReference type="GO" id="GO:0072345">
    <property type="term" value="F:NAADP-sensitive calcium-release channel activity"/>
    <property type="evidence" value="ECO:0007669"/>
    <property type="project" value="TreeGrafter"/>
</dbReference>
<feature type="signal peptide" evidence="6">
    <location>
        <begin position="1"/>
        <end position="26"/>
    </location>
</feature>
<keyword evidence="4 5" id="KW-0472">Membrane</keyword>
<dbReference type="AlphaFoldDB" id="W4HBA9"/>
<dbReference type="RefSeq" id="XP_009821251.1">
    <property type="nucleotide sequence ID" value="XM_009822949.1"/>
</dbReference>
<comment type="subcellular location">
    <subcellularLocation>
        <location evidence="1">Membrane</location>
        <topology evidence="1">Multi-pass membrane protein</topology>
    </subcellularLocation>
</comment>
<reference evidence="8" key="1">
    <citation type="submission" date="2013-12" db="EMBL/GenBank/DDBJ databases">
        <title>The Genome Sequence of Aphanomyces astaci APO3.</title>
        <authorList>
            <consortium name="The Broad Institute Genomics Platform"/>
            <person name="Russ C."/>
            <person name="Tyler B."/>
            <person name="van West P."/>
            <person name="Dieguez-Uribeondo J."/>
            <person name="Young S.K."/>
            <person name="Zeng Q."/>
            <person name="Gargeya S."/>
            <person name="Fitzgerald M."/>
            <person name="Abouelleil A."/>
            <person name="Alvarado L."/>
            <person name="Chapman S.B."/>
            <person name="Gainer-Dewar J."/>
            <person name="Goldberg J."/>
            <person name="Griggs A."/>
            <person name="Gujja S."/>
            <person name="Hansen M."/>
            <person name="Howarth C."/>
            <person name="Imamovic A."/>
            <person name="Ireland A."/>
            <person name="Larimer J."/>
            <person name="McCowan C."/>
            <person name="Murphy C."/>
            <person name="Pearson M."/>
            <person name="Poon T.W."/>
            <person name="Priest M."/>
            <person name="Roberts A."/>
            <person name="Saif S."/>
            <person name="Shea T."/>
            <person name="Sykes S."/>
            <person name="Wortman J."/>
            <person name="Nusbaum C."/>
            <person name="Birren B."/>
        </authorList>
    </citation>
    <scope>NUCLEOTIDE SEQUENCE [LARGE SCALE GENOMIC DNA]</scope>
    <source>
        <strain evidence="8">APO3</strain>
    </source>
</reference>
<accession>W4HBA9</accession>
<keyword evidence="2 5" id="KW-0812">Transmembrane</keyword>
<dbReference type="EMBL" id="KI913114">
    <property type="protein sequence ID" value="ETV88851.1"/>
    <property type="molecule type" value="Genomic_DNA"/>
</dbReference>
<proteinExistence type="predicted"/>
<evidence type="ECO:0000256" key="3">
    <source>
        <dbReference type="ARBA" id="ARBA00022989"/>
    </source>
</evidence>
<feature type="chain" id="PRO_5004841841" description="Polycystin cation channel PKD1/PKD2 domain-containing protein" evidence="6">
    <location>
        <begin position="27"/>
        <end position="471"/>
    </location>
</feature>
<sequence>MQMSWIFRAVVHTLLVVGMTYHAVDVDSHLLPYSRNLYNELWRLLNGDDQDQPLNLFTIRRGVDHVHLVLANYFSLPDVALGKLHVAPFAGIPLPYLTVVFSSPSDPDHESSRTYILDKGNEQAWPEGLRPSASSSVTREFFDTLKHMTLAMEVQSHKPSLGTLEHEAVVHRDYMRWKVQFKYNFSTQGQIQLHMAVTRQLPTPPSRLSTTARSPTDYIWRYVGLIVLSGGYLILETWAFLGNVVNDTPSWRVVLVQNLSGAFVVVTNVITIACFLHAWSEAPVLVYVEPLSWTYAVASMGQWLSLLRFLSFNPRTYILGLTLKRGAPQVVEFLIGVCPLFVGYVLFGTIMFGATVPRFAGMAATATTLFALANGDEIRDTFVSLPWHGQLYLYSYIVIFAYVVLMVCIGIMEDAFFTSAFPSLWKQSTATLTEDQWRHVVELIHDRTKASHPDMVACQTDILTHVERQLF</sequence>
<feature type="domain" description="Polycystin cation channel PKD1/PKD2" evidence="7">
    <location>
        <begin position="302"/>
        <end position="416"/>
    </location>
</feature>
<dbReference type="OrthoDB" id="263481at2759"/>
<feature type="transmembrane region" description="Helical" evidence="5">
    <location>
        <begin position="291"/>
        <end position="310"/>
    </location>
</feature>
<evidence type="ECO:0000256" key="4">
    <source>
        <dbReference type="ARBA" id="ARBA00023136"/>
    </source>
</evidence>
<dbReference type="GeneID" id="20802326"/>
<feature type="transmembrane region" description="Helical" evidence="5">
    <location>
        <begin position="253"/>
        <end position="279"/>
    </location>
</feature>
<keyword evidence="3 5" id="KW-1133">Transmembrane helix</keyword>
<dbReference type="PANTHER" id="PTHR12127:SF7">
    <property type="entry name" value="SD02261P"/>
    <property type="match status" value="1"/>
</dbReference>
<dbReference type="InterPro" id="IPR039031">
    <property type="entry name" value="Mucolipin"/>
</dbReference>
<evidence type="ECO:0000256" key="1">
    <source>
        <dbReference type="ARBA" id="ARBA00004141"/>
    </source>
</evidence>
<feature type="transmembrane region" description="Helical" evidence="5">
    <location>
        <begin position="391"/>
        <end position="412"/>
    </location>
</feature>
<dbReference type="Gene3D" id="1.10.287.70">
    <property type="match status" value="1"/>
</dbReference>
<evidence type="ECO:0000259" key="7">
    <source>
        <dbReference type="Pfam" id="PF08016"/>
    </source>
</evidence>
<dbReference type="VEuPathDB" id="FungiDB:H257_00330"/>
<evidence type="ECO:0000256" key="6">
    <source>
        <dbReference type="SAM" id="SignalP"/>
    </source>
</evidence>
<protein>
    <recommendedName>
        <fullName evidence="7">Polycystin cation channel PKD1/PKD2 domain-containing protein</fullName>
    </recommendedName>
</protein>
<keyword evidence="6" id="KW-0732">Signal</keyword>
<organism evidence="8">
    <name type="scientific">Aphanomyces astaci</name>
    <name type="common">Crayfish plague agent</name>
    <dbReference type="NCBI Taxonomy" id="112090"/>
    <lineage>
        <taxon>Eukaryota</taxon>
        <taxon>Sar</taxon>
        <taxon>Stramenopiles</taxon>
        <taxon>Oomycota</taxon>
        <taxon>Saprolegniomycetes</taxon>
        <taxon>Saprolegniales</taxon>
        <taxon>Verrucalvaceae</taxon>
        <taxon>Aphanomyces</taxon>
    </lineage>
</organism>